<dbReference type="FunFam" id="1.20.1250.20:FF:000055">
    <property type="entry name" value="Facilitated trehalose transporter Tret1-2 homolog"/>
    <property type="match status" value="1"/>
</dbReference>
<comment type="caution">
    <text evidence="10">The sequence shown here is derived from an EMBL/GenBank/DDBJ whole genome shotgun (WGS) entry which is preliminary data.</text>
</comment>
<dbReference type="Proteomes" id="UP001497623">
    <property type="component" value="Unassembled WGS sequence"/>
</dbReference>
<evidence type="ECO:0000256" key="1">
    <source>
        <dbReference type="ARBA" id="ARBA00004651"/>
    </source>
</evidence>
<accession>A0AAV2QYG5</accession>
<feature type="transmembrane region" description="Helical" evidence="8">
    <location>
        <begin position="125"/>
        <end position="143"/>
    </location>
</feature>
<evidence type="ECO:0000313" key="10">
    <source>
        <dbReference type="EMBL" id="CAL4102872.1"/>
    </source>
</evidence>
<comment type="subcellular location">
    <subcellularLocation>
        <location evidence="1">Cell membrane</location>
        <topology evidence="1">Multi-pass membrane protein</topology>
    </subcellularLocation>
</comment>
<gene>
    <name evidence="10" type="ORF">MNOR_LOCUS17418</name>
</gene>
<keyword evidence="3 8" id="KW-0812">Transmembrane</keyword>
<evidence type="ECO:0000259" key="9">
    <source>
        <dbReference type="PROSITE" id="PS50850"/>
    </source>
</evidence>
<feature type="transmembrane region" description="Helical" evidence="8">
    <location>
        <begin position="399"/>
        <end position="420"/>
    </location>
</feature>
<dbReference type="Gene3D" id="1.20.1250.20">
    <property type="entry name" value="MFS general substrate transporter like domains"/>
    <property type="match status" value="1"/>
</dbReference>
<dbReference type="AlphaFoldDB" id="A0AAV2QYG5"/>
<dbReference type="Pfam" id="PF00083">
    <property type="entry name" value="Sugar_tr"/>
    <property type="match status" value="1"/>
</dbReference>
<dbReference type="PROSITE" id="PS00217">
    <property type="entry name" value="SUGAR_TRANSPORT_2"/>
    <property type="match status" value="1"/>
</dbReference>
<evidence type="ECO:0000313" key="11">
    <source>
        <dbReference type="Proteomes" id="UP001497623"/>
    </source>
</evidence>
<protein>
    <recommendedName>
        <fullName evidence="9">Major facilitator superfamily (MFS) profile domain-containing protein</fullName>
    </recommendedName>
</protein>
<dbReference type="GO" id="GO:0022857">
    <property type="term" value="F:transmembrane transporter activity"/>
    <property type="evidence" value="ECO:0007669"/>
    <property type="project" value="InterPro"/>
</dbReference>
<keyword evidence="5 8" id="KW-0472">Membrane</keyword>
<feature type="non-terminal residue" evidence="10">
    <location>
        <position position="489"/>
    </location>
</feature>
<dbReference type="InterPro" id="IPR005829">
    <property type="entry name" value="Sugar_transporter_CS"/>
</dbReference>
<feature type="transmembrane region" description="Helical" evidence="8">
    <location>
        <begin position="17"/>
        <end position="38"/>
    </location>
</feature>
<organism evidence="10 11">
    <name type="scientific">Meganyctiphanes norvegica</name>
    <name type="common">Northern krill</name>
    <name type="synonym">Thysanopoda norvegica</name>
    <dbReference type="NCBI Taxonomy" id="48144"/>
    <lineage>
        <taxon>Eukaryota</taxon>
        <taxon>Metazoa</taxon>
        <taxon>Ecdysozoa</taxon>
        <taxon>Arthropoda</taxon>
        <taxon>Crustacea</taxon>
        <taxon>Multicrustacea</taxon>
        <taxon>Malacostraca</taxon>
        <taxon>Eumalacostraca</taxon>
        <taxon>Eucarida</taxon>
        <taxon>Euphausiacea</taxon>
        <taxon>Euphausiidae</taxon>
        <taxon>Meganyctiphanes</taxon>
    </lineage>
</organism>
<feature type="transmembrane region" description="Helical" evidence="8">
    <location>
        <begin position="66"/>
        <end position="88"/>
    </location>
</feature>
<dbReference type="PROSITE" id="PS50850">
    <property type="entry name" value="MFS"/>
    <property type="match status" value="1"/>
</dbReference>
<dbReference type="EMBL" id="CAXKWB010011963">
    <property type="protein sequence ID" value="CAL4102872.1"/>
    <property type="molecule type" value="Genomic_DNA"/>
</dbReference>
<name>A0AAV2QYG5_MEGNR</name>
<evidence type="ECO:0000256" key="2">
    <source>
        <dbReference type="ARBA" id="ARBA00022475"/>
    </source>
</evidence>
<dbReference type="PRINTS" id="PR00171">
    <property type="entry name" value="SUGRTRNSPORT"/>
</dbReference>
<feature type="domain" description="Major facilitator superfamily (MFS) profile" evidence="9">
    <location>
        <begin position="15"/>
        <end position="454"/>
    </location>
</feature>
<feature type="transmembrane region" description="Helical" evidence="8">
    <location>
        <begin position="368"/>
        <end position="387"/>
    </location>
</feature>
<feature type="transmembrane region" description="Helical" evidence="8">
    <location>
        <begin position="432"/>
        <end position="450"/>
    </location>
</feature>
<dbReference type="PANTHER" id="PTHR48021">
    <property type="match status" value="1"/>
</dbReference>
<feature type="transmembrane region" description="Helical" evidence="8">
    <location>
        <begin position="150"/>
        <end position="172"/>
    </location>
</feature>
<reference evidence="10 11" key="1">
    <citation type="submission" date="2024-05" db="EMBL/GenBank/DDBJ databases">
        <authorList>
            <person name="Wallberg A."/>
        </authorList>
    </citation>
    <scope>NUCLEOTIDE SEQUENCE [LARGE SCALE GENOMIC DNA]</scope>
</reference>
<feature type="transmembrane region" description="Helical" evidence="8">
    <location>
        <begin position="100"/>
        <end position="119"/>
    </location>
</feature>
<dbReference type="PANTHER" id="PTHR48021:SF1">
    <property type="entry name" value="GH07001P-RELATED"/>
    <property type="match status" value="1"/>
</dbReference>
<proteinExistence type="inferred from homology"/>
<comment type="similarity">
    <text evidence="7">Belongs to the major facilitator superfamily. Sugar transporter (TC 2.A.1.1) family. Trehalose transporter subfamily.</text>
</comment>
<sequence>MDIGDTSQNHVRVSTQIFTAIAASMGAMGAGTILGFSAPAGPQLVPGNTTALSNGTSHLTLTPMEYSWVSSIPNLAAAISSVVAGAAINRLGRRTSMRLLVLPFVLGWLLVGLADRFSLLLLGRILQGFCVGGVFVAAPTLIGEVTSPHIRGICGASTPLLAASGMLYVYAIGVLISWRWLALASLPFTILFGIGTLIFRESPVFLLGKRRDKEALEALRWYRGSMYDCDKEIVNIKNNVQFNQSTKSSSLQELKQPWNRRALIVSLGLMAGQQLCGVNAILFNANSIFQLTSTQYCREFKCNLLFLTKDIVRLDSPTLVISSLKRMLLMSSSCFMGVALAGVGAYFYCKEKDPEYATNSLSWLPLTGLMVFMVAFAVSYGPIPWVMMGELFSGDVRDLCSSIAACFNWSLSFIVTLTFVPMQEALGAAWTYWVFGIVCLLSLVFCMFLVPETKGRTLEEVAVLMGKPQQQTQLADENSEMDQIKSLLF</sequence>
<dbReference type="InterPro" id="IPR020846">
    <property type="entry name" value="MFS_dom"/>
</dbReference>
<keyword evidence="4 8" id="KW-1133">Transmembrane helix</keyword>
<evidence type="ECO:0000256" key="7">
    <source>
        <dbReference type="ARBA" id="ARBA00024348"/>
    </source>
</evidence>
<feature type="transmembrane region" description="Helical" evidence="8">
    <location>
        <begin position="178"/>
        <end position="199"/>
    </location>
</feature>
<dbReference type="InterPro" id="IPR050549">
    <property type="entry name" value="MFS_Trehalose_Transporter"/>
</dbReference>
<evidence type="ECO:0000256" key="8">
    <source>
        <dbReference type="SAM" id="Phobius"/>
    </source>
</evidence>
<evidence type="ECO:0000256" key="5">
    <source>
        <dbReference type="ARBA" id="ARBA00023136"/>
    </source>
</evidence>
<evidence type="ECO:0000256" key="4">
    <source>
        <dbReference type="ARBA" id="ARBA00022989"/>
    </source>
</evidence>
<keyword evidence="6" id="KW-0325">Glycoprotein</keyword>
<dbReference type="InterPro" id="IPR036259">
    <property type="entry name" value="MFS_trans_sf"/>
</dbReference>
<dbReference type="SUPFAM" id="SSF103473">
    <property type="entry name" value="MFS general substrate transporter"/>
    <property type="match status" value="1"/>
</dbReference>
<dbReference type="GO" id="GO:0005886">
    <property type="term" value="C:plasma membrane"/>
    <property type="evidence" value="ECO:0007669"/>
    <property type="project" value="UniProtKB-SubCell"/>
</dbReference>
<feature type="transmembrane region" description="Helical" evidence="8">
    <location>
        <begin position="327"/>
        <end position="348"/>
    </location>
</feature>
<dbReference type="InterPro" id="IPR003663">
    <property type="entry name" value="Sugar/inositol_transpt"/>
</dbReference>
<evidence type="ECO:0000256" key="3">
    <source>
        <dbReference type="ARBA" id="ARBA00022692"/>
    </source>
</evidence>
<keyword evidence="2" id="KW-1003">Cell membrane</keyword>
<dbReference type="InterPro" id="IPR005828">
    <property type="entry name" value="MFS_sugar_transport-like"/>
</dbReference>
<evidence type="ECO:0000256" key="6">
    <source>
        <dbReference type="ARBA" id="ARBA00023180"/>
    </source>
</evidence>
<keyword evidence="11" id="KW-1185">Reference proteome</keyword>